<dbReference type="AlphaFoldDB" id="A0A4Y3WM02"/>
<dbReference type="InterPro" id="IPR050723">
    <property type="entry name" value="CFA/CMAS"/>
</dbReference>
<evidence type="ECO:0000256" key="6">
    <source>
        <dbReference type="PIRSR" id="PIRSR003085-1"/>
    </source>
</evidence>
<feature type="region of interest" description="Disordered" evidence="7">
    <location>
        <begin position="1"/>
        <end position="34"/>
    </location>
</feature>
<comment type="caution">
    <text evidence="8">The sequence shown here is derived from an EMBL/GenBank/DDBJ whole genome shotgun (WGS) entry which is preliminary data.</text>
</comment>
<dbReference type="SUPFAM" id="SSF53335">
    <property type="entry name" value="S-adenosyl-L-methionine-dependent methyltransferases"/>
    <property type="match status" value="1"/>
</dbReference>
<keyword evidence="5" id="KW-0443">Lipid metabolism</keyword>
<evidence type="ECO:0000256" key="2">
    <source>
        <dbReference type="ARBA" id="ARBA00022603"/>
    </source>
</evidence>
<keyword evidence="2" id="KW-0489">Methyltransferase</keyword>
<evidence type="ECO:0000256" key="1">
    <source>
        <dbReference type="ARBA" id="ARBA00010815"/>
    </source>
</evidence>
<dbReference type="Gene3D" id="3.40.50.150">
    <property type="entry name" value="Vaccinia Virus protein VP39"/>
    <property type="match status" value="1"/>
</dbReference>
<organism evidence="8 9">
    <name type="scientific">Pseudonocardia hydrocarbonoxydans</name>
    <dbReference type="NCBI Taxonomy" id="76726"/>
    <lineage>
        <taxon>Bacteria</taxon>
        <taxon>Bacillati</taxon>
        <taxon>Actinomycetota</taxon>
        <taxon>Actinomycetes</taxon>
        <taxon>Pseudonocardiales</taxon>
        <taxon>Pseudonocardiaceae</taxon>
        <taxon>Pseudonocardia</taxon>
    </lineage>
</organism>
<accession>A0A4Y3WM02</accession>
<dbReference type="OrthoDB" id="9782855at2"/>
<evidence type="ECO:0000256" key="3">
    <source>
        <dbReference type="ARBA" id="ARBA00022679"/>
    </source>
</evidence>
<dbReference type="GO" id="GO:0008168">
    <property type="term" value="F:methyltransferase activity"/>
    <property type="evidence" value="ECO:0007669"/>
    <property type="project" value="UniProtKB-KW"/>
</dbReference>
<evidence type="ECO:0000256" key="5">
    <source>
        <dbReference type="ARBA" id="ARBA00023098"/>
    </source>
</evidence>
<dbReference type="InterPro" id="IPR003333">
    <property type="entry name" value="CMAS"/>
</dbReference>
<gene>
    <name evidence="8" type="primary">cfa_2</name>
    <name evidence="8" type="ORF">PHY01_22600</name>
</gene>
<dbReference type="CDD" id="cd02440">
    <property type="entry name" value="AdoMet_MTases"/>
    <property type="match status" value="1"/>
</dbReference>
<evidence type="ECO:0000313" key="8">
    <source>
        <dbReference type="EMBL" id="GEC19977.1"/>
    </source>
</evidence>
<dbReference type="InterPro" id="IPR029063">
    <property type="entry name" value="SAM-dependent_MTases_sf"/>
</dbReference>
<dbReference type="Pfam" id="PF02353">
    <property type="entry name" value="CMAS"/>
    <property type="match status" value="1"/>
</dbReference>
<evidence type="ECO:0000256" key="7">
    <source>
        <dbReference type="SAM" id="MobiDB-lite"/>
    </source>
</evidence>
<name>A0A4Y3WM02_9PSEU</name>
<dbReference type="RefSeq" id="WP_141278503.1">
    <property type="nucleotide sequence ID" value="NZ_BAAARZ010000004.1"/>
</dbReference>
<feature type="active site" evidence="6">
    <location>
        <position position="405"/>
    </location>
</feature>
<keyword evidence="4" id="KW-0949">S-adenosyl-L-methionine</keyword>
<keyword evidence="9" id="KW-1185">Reference proteome</keyword>
<reference evidence="8 9" key="1">
    <citation type="submission" date="2019-06" db="EMBL/GenBank/DDBJ databases">
        <title>Whole genome shotgun sequence of Pseudonocardia hydrocarbonoxydans NBRC 14498.</title>
        <authorList>
            <person name="Hosoyama A."/>
            <person name="Uohara A."/>
            <person name="Ohji S."/>
            <person name="Ichikawa N."/>
        </authorList>
    </citation>
    <scope>NUCLEOTIDE SEQUENCE [LARGE SCALE GENOMIC DNA]</scope>
    <source>
        <strain evidence="8 9">NBRC 14498</strain>
    </source>
</reference>
<protein>
    <submittedName>
        <fullName evidence="8">Cyclopropane-fatty-acyl-phospholipid synthase</fullName>
    </submittedName>
</protein>
<comment type="similarity">
    <text evidence="1">Belongs to the CFA/CMAS family.</text>
</comment>
<dbReference type="GO" id="GO:0008610">
    <property type="term" value="P:lipid biosynthetic process"/>
    <property type="evidence" value="ECO:0007669"/>
    <property type="project" value="InterPro"/>
</dbReference>
<keyword evidence="3" id="KW-0808">Transferase</keyword>
<dbReference type="EMBL" id="BJNG01000016">
    <property type="protein sequence ID" value="GEC19977.1"/>
    <property type="molecule type" value="Genomic_DNA"/>
</dbReference>
<dbReference type="PIRSF" id="PIRSF003085">
    <property type="entry name" value="CMAS"/>
    <property type="match status" value="1"/>
</dbReference>
<dbReference type="Proteomes" id="UP000320338">
    <property type="component" value="Unassembled WGS sequence"/>
</dbReference>
<proteinExistence type="inferred from homology"/>
<dbReference type="GO" id="GO:0032259">
    <property type="term" value="P:methylation"/>
    <property type="evidence" value="ECO:0007669"/>
    <property type="project" value="UniProtKB-KW"/>
</dbReference>
<dbReference type="PANTHER" id="PTHR43667">
    <property type="entry name" value="CYCLOPROPANE-FATTY-ACYL-PHOSPHOLIPID SYNTHASE"/>
    <property type="match status" value="1"/>
</dbReference>
<evidence type="ECO:0000313" key="9">
    <source>
        <dbReference type="Proteomes" id="UP000320338"/>
    </source>
</evidence>
<dbReference type="PANTHER" id="PTHR43667:SF2">
    <property type="entry name" value="FATTY ACID C-METHYL TRANSFERASE"/>
    <property type="match status" value="1"/>
</dbReference>
<sequence>MSTEPVSPAPVRRSNNHLVPRPNEGVWPGLATPPRAPGKARIAEALFRRAVRPLPVRVVFPGGERIGAGGPDAPVMRIVRPEAFFHRLGANSKIGFGEAYMVGDWTTTDLADLLTPFAAKLSTLIPPTLQRIGRRFAEARQPSEEVNTVEGSRENIQRHYDLSNDLFATFLDETMSYSAGWFAEGSDDLVLAQERKIDGILDMAGVGPDSHVLEIGTGWGGLATRAAQRGARVTTLTISAEQARLAEERLSAAGVADRVQVLLRDYREAQGSYDAVVSVEMIEAVGVAYWPTYFAALDRLLKPGGKVGLQAITMPHDRLMVSKNDYTWISKYIFPGGVIPSVEAIEQNLRDHTGLRIAERRSLGPDYARTLAHWGERFRARWETVAGLGFDETFRRMWEFYLAYCEAGFRVGYLDVHQLSLQHRRPY</sequence>
<evidence type="ECO:0000256" key="4">
    <source>
        <dbReference type="ARBA" id="ARBA00022691"/>
    </source>
</evidence>